<comment type="caution">
    <text evidence="3">The sequence shown here is derived from an EMBL/GenBank/DDBJ whole genome shotgun (WGS) entry which is preliminary data.</text>
</comment>
<organism evidence="3 4">
    <name type="scientific">Hevea brasiliensis</name>
    <name type="common">Para rubber tree</name>
    <name type="synonym">Siphonia brasiliensis</name>
    <dbReference type="NCBI Taxonomy" id="3981"/>
    <lineage>
        <taxon>Eukaryota</taxon>
        <taxon>Viridiplantae</taxon>
        <taxon>Streptophyta</taxon>
        <taxon>Embryophyta</taxon>
        <taxon>Tracheophyta</taxon>
        <taxon>Spermatophyta</taxon>
        <taxon>Magnoliopsida</taxon>
        <taxon>eudicotyledons</taxon>
        <taxon>Gunneridae</taxon>
        <taxon>Pentapetalae</taxon>
        <taxon>rosids</taxon>
        <taxon>fabids</taxon>
        <taxon>Malpighiales</taxon>
        <taxon>Euphorbiaceae</taxon>
        <taxon>Crotonoideae</taxon>
        <taxon>Micrandreae</taxon>
        <taxon>Hevea</taxon>
    </lineage>
</organism>
<proteinExistence type="predicted"/>
<evidence type="ECO:0000259" key="2">
    <source>
        <dbReference type="Pfam" id="PF03732"/>
    </source>
</evidence>
<feature type="compositionally biased region" description="Polar residues" evidence="1">
    <location>
        <begin position="23"/>
        <end position="32"/>
    </location>
</feature>
<protein>
    <recommendedName>
        <fullName evidence="2">Retrotransposon gag domain-containing protein</fullName>
    </recommendedName>
</protein>
<name>A0A6A6M0K5_HEVBR</name>
<sequence length="323" mass="35947">MEKEIEGGKFRIKICGKVDIEDNATQSSRNPTTAPPPLEEVADQELPEGGDEHDVTVSHDVVSGAYPAAPPLLVPPVTIVAPPVPPAGAPPIAPTDAPPIPPEASAIPFQLNIDIGAFVAQVVIATITTKPKDPWEVVVRARRLGAYEFEGSSDVDIADKWLKRVIKVFDLMKLTNADRVDNIHGLLQGKADSWFDGIRPKIGTDLTWDRFVIEFHQEYLIESYRKGKQDAFFRLFQGSLSVSEYVDRFEDLYGFVSDILPSVEAKCDRFRQGLHVGIRSSMTWFIGSNFCELVEAALNVEKVRQREKEYEQKMSRKHGQSSS</sequence>
<feature type="region of interest" description="Disordered" evidence="1">
    <location>
        <begin position="17"/>
        <end position="55"/>
    </location>
</feature>
<dbReference type="AlphaFoldDB" id="A0A6A6M0K5"/>
<dbReference type="Pfam" id="PF03732">
    <property type="entry name" value="Retrotrans_gag"/>
    <property type="match status" value="1"/>
</dbReference>
<evidence type="ECO:0000256" key="1">
    <source>
        <dbReference type="SAM" id="MobiDB-lite"/>
    </source>
</evidence>
<dbReference type="InterPro" id="IPR005162">
    <property type="entry name" value="Retrotrans_gag_dom"/>
</dbReference>
<dbReference type="EMBL" id="JAAGAX010000008">
    <property type="protein sequence ID" value="KAF2305873.1"/>
    <property type="molecule type" value="Genomic_DNA"/>
</dbReference>
<reference evidence="3 4" key="1">
    <citation type="journal article" date="2020" name="Mol. Plant">
        <title>The Chromosome-Based Rubber Tree Genome Provides New Insights into Spurge Genome Evolution and Rubber Biosynthesis.</title>
        <authorList>
            <person name="Liu J."/>
            <person name="Shi C."/>
            <person name="Shi C.C."/>
            <person name="Li W."/>
            <person name="Zhang Q.J."/>
            <person name="Zhang Y."/>
            <person name="Li K."/>
            <person name="Lu H.F."/>
            <person name="Shi C."/>
            <person name="Zhu S.T."/>
            <person name="Xiao Z.Y."/>
            <person name="Nan H."/>
            <person name="Yue Y."/>
            <person name="Zhu X.G."/>
            <person name="Wu Y."/>
            <person name="Hong X.N."/>
            <person name="Fan G.Y."/>
            <person name="Tong Y."/>
            <person name="Zhang D."/>
            <person name="Mao C.L."/>
            <person name="Liu Y.L."/>
            <person name="Hao S.J."/>
            <person name="Liu W.Q."/>
            <person name="Lv M.Q."/>
            <person name="Zhang H.B."/>
            <person name="Liu Y."/>
            <person name="Hu-Tang G.R."/>
            <person name="Wang J.P."/>
            <person name="Wang J.H."/>
            <person name="Sun Y.H."/>
            <person name="Ni S.B."/>
            <person name="Chen W.B."/>
            <person name="Zhang X.C."/>
            <person name="Jiao Y.N."/>
            <person name="Eichler E.E."/>
            <person name="Li G.H."/>
            <person name="Liu X."/>
            <person name="Gao L.Z."/>
        </authorList>
    </citation>
    <scope>NUCLEOTIDE SEQUENCE [LARGE SCALE GENOMIC DNA]</scope>
    <source>
        <strain evidence="4">cv. GT1</strain>
        <tissue evidence="3">Leaf</tissue>
    </source>
</reference>
<accession>A0A6A6M0K5</accession>
<feature type="compositionally biased region" description="Acidic residues" evidence="1">
    <location>
        <begin position="40"/>
        <end position="49"/>
    </location>
</feature>
<evidence type="ECO:0000313" key="4">
    <source>
        <dbReference type="Proteomes" id="UP000467840"/>
    </source>
</evidence>
<feature type="domain" description="Retrotransposon gag" evidence="2">
    <location>
        <begin position="185"/>
        <end position="275"/>
    </location>
</feature>
<gene>
    <name evidence="3" type="ORF">GH714_008522</name>
</gene>
<dbReference type="Proteomes" id="UP000467840">
    <property type="component" value="Chromosome 9"/>
</dbReference>
<keyword evidence="4" id="KW-1185">Reference proteome</keyword>
<evidence type="ECO:0000313" key="3">
    <source>
        <dbReference type="EMBL" id="KAF2305873.1"/>
    </source>
</evidence>